<name>V4ARQ7_LOTGI</name>
<dbReference type="EMBL" id="KB201304">
    <property type="protein sequence ID" value="ESO97530.1"/>
    <property type="molecule type" value="Genomic_DNA"/>
</dbReference>
<organism evidence="5 6">
    <name type="scientific">Lottia gigantea</name>
    <name type="common">Giant owl limpet</name>
    <dbReference type="NCBI Taxonomy" id="225164"/>
    <lineage>
        <taxon>Eukaryota</taxon>
        <taxon>Metazoa</taxon>
        <taxon>Spiralia</taxon>
        <taxon>Lophotrochozoa</taxon>
        <taxon>Mollusca</taxon>
        <taxon>Gastropoda</taxon>
        <taxon>Patellogastropoda</taxon>
        <taxon>Lottioidea</taxon>
        <taxon>Lottiidae</taxon>
        <taxon>Lottia</taxon>
    </lineage>
</organism>
<dbReference type="RefSeq" id="XP_009051395.1">
    <property type="nucleotide sequence ID" value="XM_009053147.1"/>
</dbReference>
<dbReference type="HOGENOM" id="CLU_045694_1_0_1"/>
<comment type="similarity">
    <text evidence="3">Belongs to the SAAL1 family.</text>
</comment>
<evidence type="ECO:0000313" key="5">
    <source>
        <dbReference type="EMBL" id="ESO97530.1"/>
    </source>
</evidence>
<dbReference type="CTD" id="20229840"/>
<dbReference type="Proteomes" id="UP000030746">
    <property type="component" value="Unassembled WGS sequence"/>
</dbReference>
<protein>
    <recommendedName>
        <fullName evidence="7">Protein saal1</fullName>
    </recommendedName>
</protein>
<reference evidence="5 6" key="1">
    <citation type="journal article" date="2013" name="Nature">
        <title>Insights into bilaterian evolution from three spiralian genomes.</title>
        <authorList>
            <person name="Simakov O."/>
            <person name="Marletaz F."/>
            <person name="Cho S.J."/>
            <person name="Edsinger-Gonzales E."/>
            <person name="Havlak P."/>
            <person name="Hellsten U."/>
            <person name="Kuo D.H."/>
            <person name="Larsson T."/>
            <person name="Lv J."/>
            <person name="Arendt D."/>
            <person name="Savage R."/>
            <person name="Osoegawa K."/>
            <person name="de Jong P."/>
            <person name="Grimwood J."/>
            <person name="Chapman J.A."/>
            <person name="Shapiro H."/>
            <person name="Aerts A."/>
            <person name="Otillar R.P."/>
            <person name="Terry A.Y."/>
            <person name="Boore J.L."/>
            <person name="Grigoriev I.V."/>
            <person name="Lindberg D.R."/>
            <person name="Seaver E.C."/>
            <person name="Weisblat D.A."/>
            <person name="Putnam N.H."/>
            <person name="Rokhsar D.S."/>
        </authorList>
    </citation>
    <scope>NUCLEOTIDE SEQUENCE [LARGE SCALE GENOMIC DNA]</scope>
</reference>
<comment type="subcellular location">
    <subcellularLocation>
        <location evidence="1">Nucleus</location>
    </subcellularLocation>
</comment>
<keyword evidence="6" id="KW-1185">Reference proteome</keyword>
<dbReference type="PANTHER" id="PTHR23424">
    <property type="entry name" value="SERUM AMYLOID A"/>
    <property type="match status" value="1"/>
</dbReference>
<dbReference type="InterPro" id="IPR052464">
    <property type="entry name" value="Synovial_Prolif_Regulator"/>
</dbReference>
<keyword evidence="2" id="KW-0539">Nucleus</keyword>
<evidence type="ECO:0000256" key="1">
    <source>
        <dbReference type="ARBA" id="ARBA00004123"/>
    </source>
</evidence>
<feature type="compositionally biased region" description="Low complexity" evidence="4">
    <location>
        <begin position="52"/>
        <end position="67"/>
    </location>
</feature>
<dbReference type="OMA" id="WDMAANS"/>
<evidence type="ECO:0000256" key="2">
    <source>
        <dbReference type="ARBA" id="ARBA00023242"/>
    </source>
</evidence>
<feature type="non-terminal residue" evidence="5">
    <location>
        <position position="1"/>
    </location>
</feature>
<dbReference type="AlphaFoldDB" id="V4ARQ7"/>
<dbReference type="InterPro" id="IPR016024">
    <property type="entry name" value="ARM-type_fold"/>
</dbReference>
<evidence type="ECO:0008006" key="7">
    <source>
        <dbReference type="Google" id="ProtNLM"/>
    </source>
</evidence>
<dbReference type="InterPro" id="IPR011989">
    <property type="entry name" value="ARM-like"/>
</dbReference>
<feature type="region of interest" description="Disordered" evidence="4">
    <location>
        <begin position="48"/>
        <end position="81"/>
    </location>
</feature>
<dbReference type="OrthoDB" id="2156856at2759"/>
<feature type="compositionally biased region" description="Acidic residues" evidence="4">
    <location>
        <begin position="68"/>
        <end position="81"/>
    </location>
</feature>
<accession>V4ARQ7</accession>
<evidence type="ECO:0000313" key="6">
    <source>
        <dbReference type="Proteomes" id="UP000030746"/>
    </source>
</evidence>
<dbReference type="SUPFAM" id="SSF48371">
    <property type="entry name" value="ARM repeat"/>
    <property type="match status" value="1"/>
</dbReference>
<evidence type="ECO:0000256" key="4">
    <source>
        <dbReference type="SAM" id="MobiDB-lite"/>
    </source>
</evidence>
<proteinExistence type="inferred from homology"/>
<dbReference type="Gene3D" id="1.25.10.10">
    <property type="entry name" value="Leucine-rich Repeat Variant"/>
    <property type="match status" value="1"/>
</dbReference>
<dbReference type="GO" id="GO:0005654">
    <property type="term" value="C:nucleoplasm"/>
    <property type="evidence" value="ECO:0007669"/>
    <property type="project" value="TreeGrafter"/>
</dbReference>
<sequence length="282" mass="31730">DRNPSPPPELQANIEASSGDCIGQTAFSKHWLFTTLMKLIKEVEPKESEIKNGSCDGNDSSSASNDVNNEDNDDEEVDEETQNELCKLWDMSMNGEVATFLHEYKAIDILTGVIEKSKAPRVTEICVGILGNMCCDSNICKAMVQNEKLVKMIFMLLKDSDPPTLTETTRLLYTCLSNKEAAKTWVEYIRADEEVRVDLQFILQSSTNSDLLKNTTEFIDVLLDYDEILCKNWAEEDLVISLLEAIKQVGYSHSETLEAYLHIFQLLSTNESGVEALGKYFL</sequence>
<dbReference type="PANTHER" id="PTHR23424:SF23">
    <property type="entry name" value="PROTEIN SAAL1"/>
    <property type="match status" value="1"/>
</dbReference>
<evidence type="ECO:0000256" key="3">
    <source>
        <dbReference type="ARBA" id="ARBA00038401"/>
    </source>
</evidence>
<dbReference type="KEGG" id="lgi:LOTGIDRAFT_104281"/>
<gene>
    <name evidence="5" type="ORF">LOTGIDRAFT_104281</name>
</gene>
<dbReference type="GeneID" id="20229840"/>